<dbReference type="Pfam" id="PF02518">
    <property type="entry name" value="HATPase_c"/>
    <property type="match status" value="1"/>
</dbReference>
<evidence type="ECO:0000313" key="12">
    <source>
        <dbReference type="Proteomes" id="UP001500831"/>
    </source>
</evidence>
<feature type="transmembrane region" description="Helical" evidence="9">
    <location>
        <begin position="130"/>
        <end position="156"/>
    </location>
</feature>
<dbReference type="InterPro" id="IPR011712">
    <property type="entry name" value="Sig_transdc_His_kin_sub3_dim/P"/>
</dbReference>
<evidence type="ECO:0000313" key="11">
    <source>
        <dbReference type="EMBL" id="GAA2878386.1"/>
    </source>
</evidence>
<dbReference type="InterPro" id="IPR050482">
    <property type="entry name" value="Sensor_HK_TwoCompSys"/>
</dbReference>
<dbReference type="CDD" id="cd16917">
    <property type="entry name" value="HATPase_UhpB-NarQ-NarX-like"/>
    <property type="match status" value="1"/>
</dbReference>
<evidence type="ECO:0000256" key="6">
    <source>
        <dbReference type="ARBA" id="ARBA00022777"/>
    </source>
</evidence>
<dbReference type="InterPro" id="IPR036890">
    <property type="entry name" value="HATPase_C_sf"/>
</dbReference>
<evidence type="ECO:0000256" key="9">
    <source>
        <dbReference type="SAM" id="Phobius"/>
    </source>
</evidence>
<keyword evidence="9" id="KW-0812">Transmembrane</keyword>
<keyword evidence="4" id="KW-0808">Transferase</keyword>
<evidence type="ECO:0000256" key="8">
    <source>
        <dbReference type="ARBA" id="ARBA00023012"/>
    </source>
</evidence>
<keyword evidence="3" id="KW-0597">Phosphoprotein</keyword>
<keyword evidence="12" id="KW-1185">Reference proteome</keyword>
<dbReference type="PANTHER" id="PTHR24421">
    <property type="entry name" value="NITRATE/NITRITE SENSOR PROTEIN NARX-RELATED"/>
    <property type="match status" value="1"/>
</dbReference>
<keyword evidence="7" id="KW-0067">ATP-binding</keyword>
<accession>A0ABN3W040</accession>
<dbReference type="PANTHER" id="PTHR24421:SF10">
    <property type="entry name" value="NITRATE_NITRITE SENSOR PROTEIN NARQ"/>
    <property type="match status" value="1"/>
</dbReference>
<name>A0ABN3W040_9ACTN</name>
<protein>
    <recommendedName>
        <fullName evidence="2">histidine kinase</fullName>
        <ecNumber evidence="2">2.7.13.3</ecNumber>
    </recommendedName>
</protein>
<evidence type="ECO:0000259" key="10">
    <source>
        <dbReference type="SMART" id="SM00387"/>
    </source>
</evidence>
<reference evidence="11 12" key="1">
    <citation type="journal article" date="2019" name="Int. J. Syst. Evol. Microbiol.">
        <title>The Global Catalogue of Microorganisms (GCM) 10K type strain sequencing project: providing services to taxonomists for standard genome sequencing and annotation.</title>
        <authorList>
            <consortium name="The Broad Institute Genomics Platform"/>
            <consortium name="The Broad Institute Genome Sequencing Center for Infectious Disease"/>
            <person name="Wu L."/>
            <person name="Ma J."/>
        </authorList>
    </citation>
    <scope>NUCLEOTIDE SEQUENCE [LARGE SCALE GENOMIC DNA]</scope>
    <source>
        <strain evidence="11 12">JCM 6242</strain>
    </source>
</reference>
<evidence type="ECO:0000256" key="7">
    <source>
        <dbReference type="ARBA" id="ARBA00022840"/>
    </source>
</evidence>
<dbReference type="Pfam" id="PF07730">
    <property type="entry name" value="HisKA_3"/>
    <property type="match status" value="1"/>
</dbReference>
<evidence type="ECO:0000256" key="2">
    <source>
        <dbReference type="ARBA" id="ARBA00012438"/>
    </source>
</evidence>
<proteinExistence type="predicted"/>
<evidence type="ECO:0000256" key="4">
    <source>
        <dbReference type="ARBA" id="ARBA00022679"/>
    </source>
</evidence>
<feature type="transmembrane region" description="Helical" evidence="9">
    <location>
        <begin position="106"/>
        <end position="123"/>
    </location>
</feature>
<dbReference type="Gene3D" id="1.20.5.1930">
    <property type="match status" value="1"/>
</dbReference>
<dbReference type="SUPFAM" id="SSF55874">
    <property type="entry name" value="ATPase domain of HSP90 chaperone/DNA topoisomerase II/histidine kinase"/>
    <property type="match status" value="1"/>
</dbReference>
<dbReference type="Gene3D" id="3.30.565.10">
    <property type="entry name" value="Histidine kinase-like ATPase, C-terminal domain"/>
    <property type="match status" value="1"/>
</dbReference>
<comment type="caution">
    <text evidence="11">The sequence shown here is derived from an EMBL/GenBank/DDBJ whole genome shotgun (WGS) entry which is preliminary data.</text>
</comment>
<feature type="transmembrane region" description="Helical" evidence="9">
    <location>
        <begin position="199"/>
        <end position="218"/>
    </location>
</feature>
<comment type="catalytic activity">
    <reaction evidence="1">
        <text>ATP + protein L-histidine = ADP + protein N-phospho-L-histidine.</text>
        <dbReference type="EC" id="2.7.13.3"/>
    </reaction>
</comment>
<feature type="transmembrane region" description="Helical" evidence="9">
    <location>
        <begin position="162"/>
        <end position="187"/>
    </location>
</feature>
<keyword evidence="5" id="KW-0547">Nucleotide-binding</keyword>
<dbReference type="InterPro" id="IPR003594">
    <property type="entry name" value="HATPase_dom"/>
</dbReference>
<dbReference type="Proteomes" id="UP001500831">
    <property type="component" value="Unassembled WGS sequence"/>
</dbReference>
<evidence type="ECO:0000256" key="1">
    <source>
        <dbReference type="ARBA" id="ARBA00000085"/>
    </source>
</evidence>
<feature type="transmembrane region" description="Helical" evidence="9">
    <location>
        <begin position="238"/>
        <end position="267"/>
    </location>
</feature>
<feature type="transmembrane region" description="Helical" evidence="9">
    <location>
        <begin position="306"/>
        <end position="327"/>
    </location>
</feature>
<feature type="transmembrane region" description="Helical" evidence="9">
    <location>
        <begin position="74"/>
        <end position="94"/>
    </location>
</feature>
<evidence type="ECO:0000256" key="3">
    <source>
        <dbReference type="ARBA" id="ARBA00022553"/>
    </source>
</evidence>
<dbReference type="EC" id="2.7.13.3" evidence="2"/>
<keyword evidence="8" id="KW-0902">Two-component regulatory system</keyword>
<keyword evidence="6" id="KW-0418">Kinase</keyword>
<dbReference type="EMBL" id="BAAAVI010000028">
    <property type="protein sequence ID" value="GAA2878386.1"/>
    <property type="molecule type" value="Genomic_DNA"/>
</dbReference>
<evidence type="ECO:0000256" key="5">
    <source>
        <dbReference type="ARBA" id="ARBA00022741"/>
    </source>
</evidence>
<feature type="domain" description="Histidine kinase/HSP90-like ATPase" evidence="10">
    <location>
        <begin position="562"/>
        <end position="653"/>
    </location>
</feature>
<sequence>MEVSLVEGVRGIGRLPGVLDPKLGAAPVTDHPAVLRSAGCGKLHPVCGQPHGRRVPERVTLPFMSSLTVSTARAHALAASIAGVTAAGIVTGSLLETGLPAPFSQWLFIVVCLALPALGWLIAAKRPDNLYGWLLLATGLCLGLGGLGTGLLLSGVAQGPPAVLATLMASLFTVFYGLTWVFVPLLFPDGRLPSRRWRVGVWIAVVAITVHWLGVLLGPDAVYLPVFRRGNPLGLDGAAGLLISALGGLGQVTTFLVAVAVLVSLVLRWRRGAPAERRLLRWMIVGSAGTVGGFMALTFVGHSTAGALVALVTGIASLPGGIAAAVFRHNLLDVRVGIRGSRLFLVFDLRPTVDELLTELGPALEEAEPVEQLGRLAGAVRAGLETRWAAVELADGTRVVAGKEEGEAALTVPAGLGRIACGPRTAGRFTAEDRRLLGALAVPIGLAIQSAALAGRLVNAQEVERRRIERNIHDGVQQQLVALIAGLELARATGGGADSLALLREQARQTLTDLRELAAGIHPSVLAQGGLAEAVEERCSRLPVATTVIVDPGLRSRRFRDEIEGALYFTVSEAVANALKHAAASRIEVRLTEADGRLRVAVSDDGRGFAPAATVRGGLGPLADRLAALGGGLDVASAPGAGTRVRAWVPAAP</sequence>
<gene>
    <name evidence="11" type="ORF">GCM10010517_40410</name>
</gene>
<feature type="transmembrane region" description="Helical" evidence="9">
    <location>
        <begin position="279"/>
        <end position="300"/>
    </location>
</feature>
<keyword evidence="9" id="KW-0472">Membrane</keyword>
<dbReference type="SMART" id="SM00387">
    <property type="entry name" value="HATPase_c"/>
    <property type="match status" value="1"/>
</dbReference>
<organism evidence="11 12">
    <name type="scientific">Streptosporangium fragile</name>
    <dbReference type="NCBI Taxonomy" id="46186"/>
    <lineage>
        <taxon>Bacteria</taxon>
        <taxon>Bacillati</taxon>
        <taxon>Actinomycetota</taxon>
        <taxon>Actinomycetes</taxon>
        <taxon>Streptosporangiales</taxon>
        <taxon>Streptosporangiaceae</taxon>
        <taxon>Streptosporangium</taxon>
    </lineage>
</organism>
<feature type="transmembrane region" description="Helical" evidence="9">
    <location>
        <begin position="436"/>
        <end position="458"/>
    </location>
</feature>
<keyword evidence="9" id="KW-1133">Transmembrane helix</keyword>